<evidence type="ECO:0000313" key="3">
    <source>
        <dbReference type="Proteomes" id="UP000324897"/>
    </source>
</evidence>
<dbReference type="AlphaFoldDB" id="A0A5J9WRU0"/>
<feature type="region of interest" description="Disordered" evidence="1">
    <location>
        <begin position="1"/>
        <end position="30"/>
    </location>
</feature>
<protein>
    <submittedName>
        <fullName evidence="2">Uncharacterized protein</fullName>
    </submittedName>
</protein>
<evidence type="ECO:0000256" key="1">
    <source>
        <dbReference type="SAM" id="MobiDB-lite"/>
    </source>
</evidence>
<keyword evidence="3" id="KW-1185">Reference proteome</keyword>
<dbReference type="Gene3D" id="3.30.56.10">
    <property type="match status" value="1"/>
</dbReference>
<proteinExistence type="predicted"/>
<sequence>MPASPARSSLRGARPDAAASSEAPVPPPAEDLFSNFTNVPCRFLMLQRSRSFEALCFDFGIELDDVTTKKAILPEGEAPRGRRLLEQA</sequence>
<dbReference type="EMBL" id="RWGY01000002">
    <property type="protein sequence ID" value="TVU50024.1"/>
    <property type="molecule type" value="Genomic_DNA"/>
</dbReference>
<dbReference type="Gramene" id="TVU50024">
    <property type="protein sequence ID" value="TVU50024"/>
    <property type="gene ID" value="EJB05_01375"/>
</dbReference>
<name>A0A5J9WRU0_9POAL</name>
<feature type="non-terminal residue" evidence="2">
    <location>
        <position position="1"/>
    </location>
</feature>
<accession>A0A5J9WRU0</accession>
<gene>
    <name evidence="2" type="ORF">EJB05_01375</name>
</gene>
<comment type="caution">
    <text evidence="2">The sequence shown here is derived from an EMBL/GenBank/DDBJ whole genome shotgun (WGS) entry which is preliminary data.</text>
</comment>
<reference evidence="2 3" key="1">
    <citation type="journal article" date="2019" name="Sci. Rep.">
        <title>A high-quality genome of Eragrostis curvula grass provides insights into Poaceae evolution and supports new strategies to enhance forage quality.</title>
        <authorList>
            <person name="Carballo J."/>
            <person name="Santos B.A.C.M."/>
            <person name="Zappacosta D."/>
            <person name="Garbus I."/>
            <person name="Selva J.P."/>
            <person name="Gallo C.A."/>
            <person name="Diaz A."/>
            <person name="Albertini E."/>
            <person name="Caccamo M."/>
            <person name="Echenique V."/>
        </authorList>
    </citation>
    <scope>NUCLEOTIDE SEQUENCE [LARGE SCALE GENOMIC DNA]</scope>
    <source>
        <strain evidence="3">cv. Victoria</strain>
        <tissue evidence="2">Leaf</tissue>
    </source>
</reference>
<organism evidence="2 3">
    <name type="scientific">Eragrostis curvula</name>
    <name type="common">weeping love grass</name>
    <dbReference type="NCBI Taxonomy" id="38414"/>
    <lineage>
        <taxon>Eukaryota</taxon>
        <taxon>Viridiplantae</taxon>
        <taxon>Streptophyta</taxon>
        <taxon>Embryophyta</taxon>
        <taxon>Tracheophyta</taxon>
        <taxon>Spermatophyta</taxon>
        <taxon>Magnoliopsida</taxon>
        <taxon>Liliopsida</taxon>
        <taxon>Poales</taxon>
        <taxon>Poaceae</taxon>
        <taxon>PACMAD clade</taxon>
        <taxon>Chloridoideae</taxon>
        <taxon>Eragrostideae</taxon>
        <taxon>Eragrostidinae</taxon>
        <taxon>Eragrostis</taxon>
    </lineage>
</organism>
<evidence type="ECO:0000313" key="2">
    <source>
        <dbReference type="EMBL" id="TVU50024.1"/>
    </source>
</evidence>
<dbReference type="OrthoDB" id="1697124at2759"/>
<dbReference type="Proteomes" id="UP000324897">
    <property type="component" value="Chromosome 6"/>
</dbReference>